<organism evidence="2 3">
    <name type="scientific">Chionoecetes opilio</name>
    <name type="common">Atlantic snow crab</name>
    <name type="synonym">Cancer opilio</name>
    <dbReference type="NCBI Taxonomy" id="41210"/>
    <lineage>
        <taxon>Eukaryota</taxon>
        <taxon>Metazoa</taxon>
        <taxon>Ecdysozoa</taxon>
        <taxon>Arthropoda</taxon>
        <taxon>Crustacea</taxon>
        <taxon>Multicrustacea</taxon>
        <taxon>Malacostraca</taxon>
        <taxon>Eumalacostraca</taxon>
        <taxon>Eucarida</taxon>
        <taxon>Decapoda</taxon>
        <taxon>Pleocyemata</taxon>
        <taxon>Brachyura</taxon>
        <taxon>Eubrachyura</taxon>
        <taxon>Majoidea</taxon>
        <taxon>Majidae</taxon>
        <taxon>Chionoecetes</taxon>
    </lineage>
</organism>
<feature type="region of interest" description="Disordered" evidence="1">
    <location>
        <begin position="1"/>
        <end position="34"/>
    </location>
</feature>
<proteinExistence type="predicted"/>
<evidence type="ECO:0000256" key="1">
    <source>
        <dbReference type="SAM" id="MobiDB-lite"/>
    </source>
</evidence>
<dbReference type="AlphaFoldDB" id="A0A8J5CT56"/>
<keyword evidence="3" id="KW-1185">Reference proteome</keyword>
<dbReference type="Proteomes" id="UP000770661">
    <property type="component" value="Unassembled WGS sequence"/>
</dbReference>
<evidence type="ECO:0000313" key="3">
    <source>
        <dbReference type="Proteomes" id="UP000770661"/>
    </source>
</evidence>
<feature type="region of interest" description="Disordered" evidence="1">
    <location>
        <begin position="69"/>
        <end position="88"/>
    </location>
</feature>
<sequence>MSAQLLDLGPCQRTCPPQSPRSALSRQGDRAASRQVMARHVGTLPRSSSAPLLFARQRWSEEKRAIVSAMQQGGWGEEPPRRRRRRPRALDQRFLASFATTTLSASSPPSGAGHDFLNVDPAEWSGRGRLHHGSSGAPVNLRV</sequence>
<protein>
    <submittedName>
        <fullName evidence="2">Uncharacterized protein</fullName>
    </submittedName>
</protein>
<dbReference type="EMBL" id="JACEEZ010013895">
    <property type="protein sequence ID" value="KAG0719805.1"/>
    <property type="molecule type" value="Genomic_DNA"/>
</dbReference>
<gene>
    <name evidence="2" type="ORF">GWK47_049720</name>
</gene>
<reference evidence="2" key="1">
    <citation type="submission" date="2020-07" db="EMBL/GenBank/DDBJ databases">
        <title>The High-quality genome of the commercially important snow crab, Chionoecetes opilio.</title>
        <authorList>
            <person name="Jeong J.-H."/>
            <person name="Ryu S."/>
        </authorList>
    </citation>
    <scope>NUCLEOTIDE SEQUENCE</scope>
    <source>
        <strain evidence="2">MADBK_172401_WGS</strain>
        <tissue evidence="2">Digestive gland</tissue>
    </source>
</reference>
<evidence type="ECO:0000313" key="2">
    <source>
        <dbReference type="EMBL" id="KAG0719805.1"/>
    </source>
</evidence>
<accession>A0A8J5CT56</accession>
<comment type="caution">
    <text evidence="2">The sequence shown here is derived from an EMBL/GenBank/DDBJ whole genome shotgun (WGS) entry which is preliminary data.</text>
</comment>
<name>A0A8J5CT56_CHIOP</name>